<comment type="catalytic activity">
    <reaction evidence="9">
        <text>2 oxidized [2Fe-2S]-[protein] + NADPH = 2 reduced [2Fe-2S]-[protein] + NADP(+) + H(+)</text>
        <dbReference type="Rhea" id="RHEA:67716"/>
        <dbReference type="Rhea" id="RHEA-COMP:17327"/>
        <dbReference type="Rhea" id="RHEA-COMP:17328"/>
        <dbReference type="ChEBI" id="CHEBI:15378"/>
        <dbReference type="ChEBI" id="CHEBI:33737"/>
        <dbReference type="ChEBI" id="CHEBI:33738"/>
        <dbReference type="ChEBI" id="CHEBI:57783"/>
        <dbReference type="ChEBI" id="CHEBI:58349"/>
    </reaction>
</comment>
<dbReference type="PANTHER" id="PTHR19384:SF10">
    <property type="entry name" value="NADPH-DEPENDENT DIFLAVIN OXIDOREDUCTASE 1"/>
    <property type="match status" value="1"/>
</dbReference>
<dbReference type="Pfam" id="PF00667">
    <property type="entry name" value="FAD_binding_1"/>
    <property type="match status" value="1"/>
</dbReference>
<dbReference type="InterPro" id="IPR017927">
    <property type="entry name" value="FAD-bd_FR_type"/>
</dbReference>
<comment type="similarity">
    <text evidence="9">Belongs to the NADPH-dependent diflavin oxidoreductase NDOR1 family.</text>
</comment>
<dbReference type="GO" id="GO:0160246">
    <property type="term" value="F:NADPH-iron-sulfur [2Fe-2S] protein oxidoreductase activity"/>
    <property type="evidence" value="ECO:0007669"/>
    <property type="project" value="InterPro"/>
</dbReference>
<comment type="subunit">
    <text evidence="9">Interacts with DRE2; as part of the cytosolic iron-sulfur (Fe-S) protein assembly (CIA) machinery.</text>
</comment>
<feature type="binding site" evidence="9">
    <location>
        <begin position="115"/>
        <end position="124"/>
    </location>
    <ligand>
        <name>FMN</name>
        <dbReference type="ChEBI" id="CHEBI:58210"/>
    </ligand>
</feature>
<dbReference type="GO" id="GO:0005829">
    <property type="term" value="C:cytosol"/>
    <property type="evidence" value="ECO:0007669"/>
    <property type="project" value="TreeGrafter"/>
</dbReference>
<evidence type="ECO:0000313" key="13">
    <source>
        <dbReference type="Proteomes" id="UP001182556"/>
    </source>
</evidence>
<evidence type="ECO:0000313" key="12">
    <source>
        <dbReference type="EMBL" id="KAK1926560.1"/>
    </source>
</evidence>
<dbReference type="SUPFAM" id="SSF63380">
    <property type="entry name" value="Riboflavin synthase domain-like"/>
    <property type="match status" value="1"/>
</dbReference>
<dbReference type="Pfam" id="PF00175">
    <property type="entry name" value="NAD_binding_1"/>
    <property type="match status" value="1"/>
</dbReference>
<evidence type="ECO:0000256" key="3">
    <source>
        <dbReference type="ARBA" id="ARBA00022490"/>
    </source>
</evidence>
<evidence type="ECO:0000256" key="2">
    <source>
        <dbReference type="ARBA" id="ARBA00001974"/>
    </source>
</evidence>
<comment type="caution">
    <text evidence="12">The sequence shown here is derived from an EMBL/GenBank/DDBJ whole genome shotgun (WGS) entry which is preliminary data.</text>
</comment>
<keyword evidence="13" id="KW-1185">Reference proteome</keyword>
<comment type="cofactor">
    <cofactor evidence="2 9">
        <name>FAD</name>
        <dbReference type="ChEBI" id="CHEBI:57692"/>
    </cofactor>
</comment>
<accession>A0AAD9FUS4</accession>
<feature type="domain" description="FAD-binding FR-type" evidence="11">
    <location>
        <begin position="238"/>
        <end position="475"/>
    </location>
</feature>
<feature type="binding site" evidence="9">
    <location>
        <begin position="448"/>
        <end position="451"/>
    </location>
    <ligand>
        <name>FAD</name>
        <dbReference type="ChEBI" id="CHEBI:57692"/>
    </ligand>
</feature>
<dbReference type="GO" id="GO:0016651">
    <property type="term" value="F:oxidoreductase activity, acting on NAD(P)H"/>
    <property type="evidence" value="ECO:0007669"/>
    <property type="project" value="UniProtKB-UniRule"/>
</dbReference>
<dbReference type="AlphaFoldDB" id="A0AAD9FUS4"/>
<evidence type="ECO:0000259" key="11">
    <source>
        <dbReference type="PROSITE" id="PS51384"/>
    </source>
</evidence>
<dbReference type="PRINTS" id="PR00371">
    <property type="entry name" value="FPNCR"/>
</dbReference>
<dbReference type="GO" id="GO:0005739">
    <property type="term" value="C:mitochondrion"/>
    <property type="evidence" value="ECO:0007669"/>
    <property type="project" value="UniProtKB-SubCell"/>
</dbReference>
<dbReference type="HAMAP" id="MF_03178">
    <property type="entry name" value="NDOR1"/>
    <property type="match status" value="1"/>
</dbReference>
<keyword evidence="3 9" id="KW-0963">Cytoplasm</keyword>
<evidence type="ECO:0000256" key="5">
    <source>
        <dbReference type="ARBA" id="ARBA00022643"/>
    </source>
</evidence>
<comment type="similarity">
    <text evidence="9">In the N-terminal section; belongs to the flavodoxin family.</text>
</comment>
<evidence type="ECO:0000259" key="10">
    <source>
        <dbReference type="PROSITE" id="PS50902"/>
    </source>
</evidence>
<keyword evidence="8 9" id="KW-0560">Oxidoreductase</keyword>
<feature type="binding site" evidence="9">
    <location>
        <position position="150"/>
    </location>
    <ligand>
        <name>FMN</name>
        <dbReference type="ChEBI" id="CHEBI:58210"/>
    </ligand>
</feature>
<comment type="caution">
    <text evidence="9">Lacks conserved residue(s) required for the propagation of feature annotation.</text>
</comment>
<dbReference type="PRINTS" id="PR00369">
    <property type="entry name" value="FLAVODOXIN"/>
</dbReference>
<dbReference type="EMBL" id="JAODAN010000002">
    <property type="protein sequence ID" value="KAK1926560.1"/>
    <property type="molecule type" value="Genomic_DNA"/>
</dbReference>
<dbReference type="FunFam" id="3.40.50.360:FF:000045">
    <property type="entry name" value="NADPH-dependent diflavin oxidoreductase 1"/>
    <property type="match status" value="1"/>
</dbReference>
<evidence type="ECO:0000256" key="4">
    <source>
        <dbReference type="ARBA" id="ARBA00022630"/>
    </source>
</evidence>
<dbReference type="Gene3D" id="3.40.50.80">
    <property type="entry name" value="Nucleotide-binding domain of ferredoxin-NADP reductase (FNR) module"/>
    <property type="match status" value="1"/>
</dbReference>
<dbReference type="InterPro" id="IPR008254">
    <property type="entry name" value="Flavodoxin/NO_synth"/>
</dbReference>
<dbReference type="InterPro" id="IPR023173">
    <property type="entry name" value="NADPH_Cyt_P450_Rdtase_alpha"/>
</dbReference>
<dbReference type="InterPro" id="IPR039261">
    <property type="entry name" value="FNR_nucleotide-bd"/>
</dbReference>
<dbReference type="PROSITE" id="PS51384">
    <property type="entry name" value="FAD_FR"/>
    <property type="match status" value="1"/>
</dbReference>
<dbReference type="PROSITE" id="PS50902">
    <property type="entry name" value="FLAVODOXIN_LIKE"/>
    <property type="match status" value="1"/>
</dbReference>
<comment type="similarity">
    <text evidence="9">In the C-terminal section; belongs to the flavoprotein pyridine nucleotide cytochrome reductase family.</text>
</comment>
<evidence type="ECO:0000256" key="7">
    <source>
        <dbReference type="ARBA" id="ARBA00022857"/>
    </source>
</evidence>
<feature type="binding site" evidence="9">
    <location>
        <begin position="414"/>
        <end position="417"/>
    </location>
    <ligand>
        <name>FAD</name>
        <dbReference type="ChEBI" id="CHEBI:57692"/>
    </ligand>
</feature>
<dbReference type="Proteomes" id="UP001182556">
    <property type="component" value="Unassembled WGS sequence"/>
</dbReference>
<comment type="subcellular location">
    <subcellularLocation>
        <location evidence="9">Cytoplasm</location>
    </subcellularLocation>
    <subcellularLocation>
        <location evidence="9">Mitochondrion</location>
    </subcellularLocation>
    <text evidence="9">Relocalizes to mitochondria after H(2)O(2) exposure.</text>
</comment>
<dbReference type="SUPFAM" id="SSF52218">
    <property type="entry name" value="Flavoproteins"/>
    <property type="match status" value="1"/>
</dbReference>
<dbReference type="GO" id="GO:0050660">
    <property type="term" value="F:flavin adenine dinucleotide binding"/>
    <property type="evidence" value="ECO:0007669"/>
    <property type="project" value="UniProtKB-UniRule"/>
</dbReference>
<dbReference type="GO" id="GO:0016226">
    <property type="term" value="P:iron-sulfur cluster assembly"/>
    <property type="evidence" value="ECO:0007669"/>
    <property type="project" value="UniProtKB-UniRule"/>
</dbReference>
<feature type="domain" description="Flavodoxin-like" evidence="10">
    <location>
        <begin position="24"/>
        <end position="168"/>
    </location>
</feature>
<dbReference type="PANTHER" id="PTHR19384">
    <property type="entry name" value="NITRIC OXIDE SYNTHASE-RELATED"/>
    <property type="match status" value="1"/>
</dbReference>
<dbReference type="GO" id="GO:0050661">
    <property type="term" value="F:NADP binding"/>
    <property type="evidence" value="ECO:0007669"/>
    <property type="project" value="UniProtKB-UniRule"/>
</dbReference>
<evidence type="ECO:0000256" key="6">
    <source>
        <dbReference type="ARBA" id="ARBA00022827"/>
    </source>
</evidence>
<evidence type="ECO:0000256" key="9">
    <source>
        <dbReference type="HAMAP-Rule" id="MF_03178"/>
    </source>
</evidence>
<feature type="binding site" evidence="9">
    <location>
        <position position="634"/>
    </location>
    <ligand>
        <name>FAD</name>
        <dbReference type="ChEBI" id="CHEBI:57692"/>
    </ligand>
</feature>
<keyword evidence="6 9" id="KW-0274">FAD</keyword>
<feature type="binding site" evidence="9">
    <location>
        <begin position="30"/>
        <end position="35"/>
    </location>
    <ligand>
        <name>FMN</name>
        <dbReference type="ChEBI" id="CHEBI:58210"/>
    </ligand>
</feature>
<sequence length="634" mass="71623">MSSPAASTSSFASTSANSEGPDHVVILYASETGNAQDTAERVGREFRRLGRRCVVMSMDKFDVFDLPHIPLLILITSTHGRGDPPPAMLPLWTALLRTSLPQDILEDVHFALYGLGDSSYEKFCYAGKMLSRRLEGLGAQKLGEPAWGDERAPDGIEETFGPWLQQTIDLMLPHLPPPPSDFAERPVTALPPPIYTLDPEPSLENLSLNDSVNGDYKATMVKQKDLARSVVPNETKPDDWVWARLTRNKRVTKADWWQDVREIELEIEDADFEGYAPGSICNLQPKSTQEEVDGFLEAMELEDRADEPFTIRSTIPDQPLPSHLPTGVTTLRKLLTEHLDMRCSPRKSFFEWLRRISPDDFEQSRLDEFIADPDEIHTYATRSSRTILETLADFRQCRIPLSHILEILPPLRRRQFSIASSWESHPGKVQLLVAMVEYKTNLQVPRRGLCSSWLSALPEGTRVPLKINSPTLYLPPDPSTPVILVGPGTGIAPMRAFVEERVRQGAAKSKLTIRILLMPDTVLYFGCRSRGSDLYYSEEWESYREQGVRIQVAASRDQEEKVYVQHLIKQDADLIREWLVDREGHVYISGSSNAMPREVREAIAWCINKDGPSEDAKAYVDDMFDFGRGGEESW</sequence>
<dbReference type="Gene3D" id="2.40.30.10">
    <property type="entry name" value="Translation factors"/>
    <property type="match status" value="1"/>
</dbReference>
<dbReference type="InterPro" id="IPR028879">
    <property type="entry name" value="NDOR1"/>
</dbReference>
<feature type="binding site" evidence="9">
    <location>
        <begin position="555"/>
        <end position="556"/>
    </location>
    <ligand>
        <name>NADP(+)</name>
        <dbReference type="ChEBI" id="CHEBI:58349"/>
    </ligand>
</feature>
<dbReference type="InterPro" id="IPR029039">
    <property type="entry name" value="Flavoprotein-like_sf"/>
</dbReference>
<dbReference type="GO" id="GO:0010181">
    <property type="term" value="F:FMN binding"/>
    <property type="evidence" value="ECO:0007669"/>
    <property type="project" value="UniProtKB-UniRule"/>
</dbReference>
<comment type="function">
    <text evidence="9">NADPH-dependent reductase which is a central component of the cytosolic iron-sulfur (Fe-S) protein assembly (CIA) machinery. Transfers electrons from NADPH via its FAD and FMN prosthetic groups to the [2Fe-2S] cluster of DRE2, another key component of the CIA machinery. In turn, this reduced cluster provides electrons for assembly of cytosolic iron-sulfur cluster proteins. Positively controls H(2)O(2)-induced cell death.</text>
</comment>
<dbReference type="InterPro" id="IPR003097">
    <property type="entry name" value="CysJ-like_FAD-binding"/>
</dbReference>
<keyword evidence="5 9" id="KW-0288">FMN</keyword>
<dbReference type="InterPro" id="IPR001094">
    <property type="entry name" value="Flavdoxin-like"/>
</dbReference>
<feature type="binding site" evidence="9">
    <location>
        <position position="489"/>
    </location>
    <ligand>
        <name>NADP(+)</name>
        <dbReference type="ChEBI" id="CHEBI:58349"/>
    </ligand>
</feature>
<feature type="binding site" evidence="9">
    <location>
        <begin position="561"/>
        <end position="565"/>
    </location>
    <ligand>
        <name>NADP(+)</name>
        <dbReference type="ChEBI" id="CHEBI:58349"/>
    </ligand>
</feature>
<dbReference type="EC" id="1.18.1.-" evidence="9"/>
<evidence type="ECO:0000256" key="1">
    <source>
        <dbReference type="ARBA" id="ARBA00001917"/>
    </source>
</evidence>
<keyword evidence="4 9" id="KW-0285">Flavoprotein</keyword>
<reference evidence="12" key="1">
    <citation type="submission" date="2023-02" db="EMBL/GenBank/DDBJ databases">
        <title>Identification and recombinant expression of a fungal hydrolase from Papiliotrema laurentii that hydrolyzes apple cutin and clears colloidal polyester polyurethane.</title>
        <authorList>
            <consortium name="DOE Joint Genome Institute"/>
            <person name="Roman V.A."/>
            <person name="Bojanowski C."/>
            <person name="Crable B.R."/>
            <person name="Wagner D.N."/>
            <person name="Hung C.S."/>
            <person name="Nadeau L.J."/>
            <person name="Schratz L."/>
            <person name="Haridas S."/>
            <person name="Pangilinan J."/>
            <person name="Lipzen A."/>
            <person name="Na H."/>
            <person name="Yan M."/>
            <person name="Ng V."/>
            <person name="Grigoriev I.V."/>
            <person name="Spatafora J.W."/>
            <person name="Barlow D."/>
            <person name="Biffinger J."/>
            <person name="Kelley-Loughnane N."/>
            <person name="Varaljay V.A."/>
            <person name="Crookes-Goodson W.J."/>
        </authorList>
    </citation>
    <scope>NUCLEOTIDE SEQUENCE</scope>
    <source>
        <strain evidence="12">5307AH</strain>
    </source>
</reference>
<dbReference type="InterPro" id="IPR017938">
    <property type="entry name" value="Riboflavin_synthase-like_b-brl"/>
</dbReference>
<proteinExistence type="inferred from homology"/>
<dbReference type="Gene3D" id="1.20.990.10">
    <property type="entry name" value="NADPH-cytochrome p450 Reductase, Chain A, domain 3"/>
    <property type="match status" value="1"/>
</dbReference>
<comment type="cofactor">
    <cofactor evidence="1 9">
        <name>FMN</name>
        <dbReference type="ChEBI" id="CHEBI:58210"/>
    </cofactor>
</comment>
<dbReference type="Gene3D" id="3.40.50.360">
    <property type="match status" value="1"/>
</dbReference>
<gene>
    <name evidence="9" type="primary">TAH18</name>
    <name evidence="12" type="ORF">DB88DRAFT_522041</name>
</gene>
<keyword evidence="9" id="KW-0496">Mitochondrion</keyword>
<evidence type="ECO:0000256" key="8">
    <source>
        <dbReference type="ARBA" id="ARBA00023002"/>
    </source>
</evidence>
<dbReference type="InterPro" id="IPR001433">
    <property type="entry name" value="OxRdtase_FAD/NAD-bd"/>
</dbReference>
<name>A0AAD9FUS4_PAPLA</name>
<keyword evidence="7 9" id="KW-0521">NADP</keyword>
<feature type="binding site" evidence="9">
    <location>
        <begin position="77"/>
        <end position="80"/>
    </location>
    <ligand>
        <name>FMN</name>
        <dbReference type="ChEBI" id="CHEBI:58210"/>
    </ligand>
</feature>
<protein>
    <recommendedName>
        <fullName evidence="9">NADPH-dependent diflavin oxidoreductase 1</fullName>
        <ecNumber evidence="9">1.18.1.-</ecNumber>
    </recommendedName>
    <alternativeName>
        <fullName evidence="9">NADPH-dependent FMN and FAD-containing oxidoreductase</fullName>
    </alternativeName>
</protein>
<dbReference type="Pfam" id="PF00258">
    <property type="entry name" value="Flavodoxin_1"/>
    <property type="match status" value="1"/>
</dbReference>
<dbReference type="InterPro" id="IPR001709">
    <property type="entry name" value="Flavoprot_Pyr_Nucl_cyt_Rdtase"/>
</dbReference>
<organism evidence="12 13">
    <name type="scientific">Papiliotrema laurentii</name>
    <name type="common">Cryptococcus laurentii</name>
    <dbReference type="NCBI Taxonomy" id="5418"/>
    <lineage>
        <taxon>Eukaryota</taxon>
        <taxon>Fungi</taxon>
        <taxon>Dikarya</taxon>
        <taxon>Basidiomycota</taxon>
        <taxon>Agaricomycotina</taxon>
        <taxon>Tremellomycetes</taxon>
        <taxon>Tremellales</taxon>
        <taxon>Rhynchogastremaceae</taxon>
        <taxon>Papiliotrema</taxon>
    </lineage>
</organism>
<dbReference type="SUPFAM" id="SSF52343">
    <property type="entry name" value="Ferredoxin reductase-like, C-terminal NADP-linked domain"/>
    <property type="match status" value="1"/>
</dbReference>